<keyword evidence="4" id="KW-0804">Transcription</keyword>
<feature type="region of interest" description="Disordered" evidence="6">
    <location>
        <begin position="223"/>
        <end position="244"/>
    </location>
</feature>
<keyword evidence="9" id="KW-1185">Reference proteome</keyword>
<dbReference type="Gramene" id="TraesWEE_scaffold_047179_01G000200.1">
    <property type="protein sequence ID" value="TraesWEE_scaffold_047179_01G000200.1"/>
    <property type="gene ID" value="TraesWEE_scaffold_047179_01G000200"/>
</dbReference>
<keyword evidence="2" id="KW-0805">Transcription regulation</keyword>
<dbReference type="AlphaFoldDB" id="A0A3B6GVG2"/>
<evidence type="ECO:0000256" key="2">
    <source>
        <dbReference type="ARBA" id="ARBA00023015"/>
    </source>
</evidence>
<evidence type="ECO:0000313" key="8">
    <source>
        <dbReference type="EnsemblPlants" id="TraesCS3D02G269200.1.cds1"/>
    </source>
</evidence>
<dbReference type="PROSITE" id="PS51005">
    <property type="entry name" value="NAC"/>
    <property type="match status" value="1"/>
</dbReference>
<name>A0A3B6GVG2_WHEAT</name>
<dbReference type="PANTHER" id="PTHR31719">
    <property type="entry name" value="NAC TRANSCRIPTION FACTOR 56"/>
    <property type="match status" value="1"/>
</dbReference>
<dbReference type="EnsemblPlants" id="TraesCS3D02G269200.1">
    <property type="protein sequence ID" value="TraesCS3D02G269200.1.cds1"/>
    <property type="gene ID" value="TraesCS3D02G269200"/>
</dbReference>
<evidence type="ECO:0000256" key="4">
    <source>
        <dbReference type="ARBA" id="ARBA00023163"/>
    </source>
</evidence>
<keyword evidence="5" id="KW-0539">Nucleus</keyword>
<dbReference type="Gramene" id="TraesCS3D02G269200.1">
    <property type="protein sequence ID" value="TraesCS3D02G269200.1.cds1"/>
    <property type="gene ID" value="TraesCS3D02G269200"/>
</dbReference>
<dbReference type="SUPFAM" id="SSF101941">
    <property type="entry name" value="NAC domain"/>
    <property type="match status" value="1"/>
</dbReference>
<evidence type="ECO:0000256" key="1">
    <source>
        <dbReference type="ARBA" id="ARBA00004123"/>
    </source>
</evidence>
<dbReference type="InterPro" id="IPR003441">
    <property type="entry name" value="NAC-dom"/>
</dbReference>
<proteinExistence type="predicted"/>
<dbReference type="STRING" id="4565.A0A3B6GVG2"/>
<evidence type="ECO:0000256" key="3">
    <source>
        <dbReference type="ARBA" id="ARBA00023125"/>
    </source>
</evidence>
<dbReference type="Gramene" id="TraesCS3D03G0622500.1">
    <property type="protein sequence ID" value="TraesCS3D03G0622500.1.CDS1"/>
    <property type="gene ID" value="TraesCS3D03G0622500"/>
</dbReference>
<feature type="compositionally biased region" description="Low complexity" evidence="6">
    <location>
        <begin position="225"/>
        <end position="239"/>
    </location>
</feature>
<reference evidence="8" key="1">
    <citation type="submission" date="2018-08" db="EMBL/GenBank/DDBJ databases">
        <authorList>
            <person name="Rossello M."/>
        </authorList>
    </citation>
    <scope>NUCLEOTIDE SEQUENCE [LARGE SCALE GENOMIC DNA]</scope>
    <source>
        <strain evidence="8">cv. Chinese Spring</strain>
    </source>
</reference>
<protein>
    <recommendedName>
        <fullName evidence="7">NAC domain-containing protein</fullName>
    </recommendedName>
</protein>
<evidence type="ECO:0000259" key="7">
    <source>
        <dbReference type="PROSITE" id="PS51005"/>
    </source>
</evidence>
<dbReference type="OMA" id="WRWIISS"/>
<dbReference type="Gramene" id="TraesCAD_scaffold_012740_01G000300.1">
    <property type="protein sequence ID" value="TraesCAD_scaffold_012740_01G000300.1"/>
    <property type="gene ID" value="TraesCAD_scaffold_012740_01G000300"/>
</dbReference>
<dbReference type="GO" id="GO:0003677">
    <property type="term" value="F:DNA binding"/>
    <property type="evidence" value="ECO:0007669"/>
    <property type="project" value="UniProtKB-KW"/>
</dbReference>
<accession>A0A3B6GVG2</accession>
<dbReference type="Gramene" id="TraesRN3D0100651800.1">
    <property type="protein sequence ID" value="TraesRN3D0100651800.1"/>
    <property type="gene ID" value="TraesRN3D0100651800"/>
</dbReference>
<feature type="domain" description="NAC" evidence="7">
    <location>
        <begin position="6"/>
        <end position="161"/>
    </location>
</feature>
<organism evidence="8">
    <name type="scientific">Triticum aestivum</name>
    <name type="common">Wheat</name>
    <dbReference type="NCBI Taxonomy" id="4565"/>
    <lineage>
        <taxon>Eukaryota</taxon>
        <taxon>Viridiplantae</taxon>
        <taxon>Streptophyta</taxon>
        <taxon>Embryophyta</taxon>
        <taxon>Tracheophyta</taxon>
        <taxon>Spermatophyta</taxon>
        <taxon>Magnoliopsida</taxon>
        <taxon>Liliopsida</taxon>
        <taxon>Poales</taxon>
        <taxon>Poaceae</taxon>
        <taxon>BOP clade</taxon>
        <taxon>Pooideae</taxon>
        <taxon>Triticodae</taxon>
        <taxon>Triticeae</taxon>
        <taxon>Triticinae</taxon>
        <taxon>Triticum</taxon>
    </lineage>
</organism>
<comment type="subcellular location">
    <subcellularLocation>
        <location evidence="1">Nucleus</location>
    </subcellularLocation>
</comment>
<dbReference type="GO" id="GO:0006355">
    <property type="term" value="P:regulation of DNA-templated transcription"/>
    <property type="evidence" value="ECO:0007669"/>
    <property type="project" value="InterPro"/>
</dbReference>
<sequence>MATSCPVSATPRHPSEPELIKSYLLGRITKDLSWEFIHDADVYTADPASLTGKFLPASDDSDEKVWYFFSPVRTKNVRGQRKARTLESGAGCWHSEAGTKAVEDGDGHRVGCRQFFSFVYKHNGQRIRTGWLMVELRLDREQVEKMPSDDPDLVLCKIYFTPRVSSSTAHATAEAADDEIGGKRKNDDQSPDEAPPVRQRCCHNLPKATASSNVVTTVMDEDVPSARTTPPSTSAPTSSMLQSRRERLSCSSLAAEDEPATVFPAESSISATRIVAPPYFVLPSSDYSRQEVYVVCRGDCSLTHQIIRGDCRVTITICRGDCHVA</sequence>
<dbReference type="SMR" id="A0A3B6GVG2"/>
<keyword evidence="3" id="KW-0238">DNA-binding</keyword>
<dbReference type="Pfam" id="PF02365">
    <property type="entry name" value="NAM"/>
    <property type="match status" value="1"/>
</dbReference>
<dbReference type="InterPro" id="IPR036093">
    <property type="entry name" value="NAC_dom_sf"/>
</dbReference>
<dbReference type="Gene3D" id="2.170.150.80">
    <property type="entry name" value="NAC domain"/>
    <property type="match status" value="1"/>
</dbReference>
<reference evidence="8" key="2">
    <citation type="submission" date="2018-10" db="UniProtKB">
        <authorList>
            <consortium name="EnsemblPlants"/>
        </authorList>
    </citation>
    <scope>IDENTIFICATION</scope>
</reference>
<dbReference type="PANTHER" id="PTHR31719:SF243">
    <property type="entry name" value="NAC DOMAIN-CONTAINING PROTEIN"/>
    <property type="match status" value="1"/>
</dbReference>
<dbReference type="Proteomes" id="UP000019116">
    <property type="component" value="Chromosome 3D"/>
</dbReference>
<evidence type="ECO:0000256" key="5">
    <source>
        <dbReference type="ARBA" id="ARBA00023242"/>
    </source>
</evidence>
<evidence type="ECO:0000256" key="6">
    <source>
        <dbReference type="SAM" id="MobiDB-lite"/>
    </source>
</evidence>
<dbReference type="Gramene" id="TraesROB_scaffold_053370_01G000200.1">
    <property type="protein sequence ID" value="TraesROB_scaffold_053370_01G000200.1"/>
    <property type="gene ID" value="TraesROB_scaffold_053370_01G000200"/>
</dbReference>
<dbReference type="Gramene" id="TraesCLE_scaffold_007359_01G000100.1">
    <property type="protein sequence ID" value="TraesCLE_scaffold_007359_01G000100.1"/>
    <property type="gene ID" value="TraesCLE_scaffold_007359_01G000100"/>
</dbReference>
<dbReference type="OrthoDB" id="695366at2759"/>
<feature type="region of interest" description="Disordered" evidence="6">
    <location>
        <begin position="167"/>
        <end position="199"/>
    </location>
</feature>
<evidence type="ECO:0000313" key="9">
    <source>
        <dbReference type="Proteomes" id="UP000019116"/>
    </source>
</evidence>
<dbReference type="GO" id="GO:0005634">
    <property type="term" value="C:nucleus"/>
    <property type="evidence" value="ECO:0007669"/>
    <property type="project" value="UniProtKB-SubCell"/>
</dbReference>